<reference evidence="4" key="1">
    <citation type="submission" date="2021-02" db="EMBL/GenBank/DDBJ databases">
        <authorList>
            <person name="Dougan E. K."/>
            <person name="Rhodes N."/>
            <person name="Thang M."/>
            <person name="Chan C."/>
        </authorList>
    </citation>
    <scope>NUCLEOTIDE SEQUENCE</scope>
</reference>
<dbReference type="CDD" id="cd02869">
    <property type="entry name" value="PseudoU_synth_RluA_like"/>
    <property type="match status" value="1"/>
</dbReference>
<organism evidence="4 5">
    <name type="scientific">Symbiodinium necroappetens</name>
    <dbReference type="NCBI Taxonomy" id="1628268"/>
    <lineage>
        <taxon>Eukaryota</taxon>
        <taxon>Sar</taxon>
        <taxon>Alveolata</taxon>
        <taxon>Dinophyceae</taxon>
        <taxon>Suessiales</taxon>
        <taxon>Symbiodiniaceae</taxon>
        <taxon>Symbiodinium</taxon>
    </lineage>
</organism>
<dbReference type="Proteomes" id="UP000601435">
    <property type="component" value="Unassembled WGS sequence"/>
</dbReference>
<dbReference type="EMBL" id="CAJNJA010005730">
    <property type="protein sequence ID" value="CAE7197379.1"/>
    <property type="molecule type" value="Genomic_DNA"/>
</dbReference>
<dbReference type="Pfam" id="PF00849">
    <property type="entry name" value="PseudoU_synth_2"/>
    <property type="match status" value="1"/>
</dbReference>
<feature type="domain" description="Pseudouridine synthase RsuA/RluA-like" evidence="3">
    <location>
        <begin position="288"/>
        <end position="457"/>
    </location>
</feature>
<evidence type="ECO:0000256" key="2">
    <source>
        <dbReference type="SAM" id="MobiDB-lite"/>
    </source>
</evidence>
<dbReference type="Gene3D" id="3.30.2350.10">
    <property type="entry name" value="Pseudouridine synthase"/>
    <property type="match status" value="1"/>
</dbReference>
<dbReference type="GO" id="GO:0003723">
    <property type="term" value="F:RNA binding"/>
    <property type="evidence" value="ECO:0007669"/>
    <property type="project" value="InterPro"/>
</dbReference>
<gene>
    <name evidence="4" type="ORF">SNEC2469_LOCUS1398</name>
</gene>
<dbReference type="InterPro" id="IPR006145">
    <property type="entry name" value="PsdUridine_synth_RsuA/RluA"/>
</dbReference>
<dbReference type="GO" id="GO:0000455">
    <property type="term" value="P:enzyme-directed rRNA pseudouridine synthesis"/>
    <property type="evidence" value="ECO:0007669"/>
    <property type="project" value="TreeGrafter"/>
</dbReference>
<keyword evidence="5" id="KW-1185">Reference proteome</keyword>
<sequence length="539" mass="58308">MVAFSAQAGQLPKIFPLSCGGADAELQGLANLAWAFAAAPQSSSRSSAGATDERAFRRKVEESGARCSAERSKAVAETSRPKLQAAGEQDAFNVQVELSLGVCKGRHRVEAPELFAALAAAAHPRLEEFTTQNLCNFAWAFASLSVSTGPGAGASGVLEGVAAEAAKRVSDFNLQGLSNLVWASAVLGSKIQVFELLARELTMRLDAADVNLLSEPEVTDIVRNALGVVWAQHFAHGAAVGTLVEQVKPKLRELGRRRDRAAAASAQERGEGDESSQAHGKVLQRSDCLVIQKPPGWQVDQQKLGVEPKLGEPRRLTSFVHHLLSPSRWPLLADTEAGCGFVHRLDAPCSGLILLAKTYEAYYDLLLQMNSGQVVRDYIVLCHGWVPSTQETIAAPLYWEAYRGVLSEVRHYGKPSVTQVKVLAHARRGGEAGPQFSLVAVRILTGRRHQIRIHMAHAGHCLVGDGKYGSEEQFLKDKEWCSQTFLHRYYLGFTFLDGTFAEANAPLPTDLVAVLEQLCPRDACSVGHFLSCDSDNGPP</sequence>
<accession>A0A812JC25</accession>
<dbReference type="OrthoDB" id="435944at2759"/>
<dbReference type="GO" id="GO:0009982">
    <property type="term" value="F:pseudouridine synthase activity"/>
    <property type="evidence" value="ECO:0007669"/>
    <property type="project" value="InterPro"/>
</dbReference>
<dbReference type="PANTHER" id="PTHR21600:SF87">
    <property type="entry name" value="RNA PSEUDOURIDYLATE SYNTHASE DOMAIN-CONTAINING PROTEIN 1"/>
    <property type="match status" value="1"/>
</dbReference>
<evidence type="ECO:0000259" key="3">
    <source>
        <dbReference type="Pfam" id="PF00849"/>
    </source>
</evidence>
<dbReference type="SUPFAM" id="SSF55120">
    <property type="entry name" value="Pseudouridine synthase"/>
    <property type="match status" value="1"/>
</dbReference>
<evidence type="ECO:0000313" key="4">
    <source>
        <dbReference type="EMBL" id="CAE7197379.1"/>
    </source>
</evidence>
<evidence type="ECO:0000256" key="1">
    <source>
        <dbReference type="ARBA" id="ARBA00010876"/>
    </source>
</evidence>
<evidence type="ECO:0000313" key="5">
    <source>
        <dbReference type="Proteomes" id="UP000601435"/>
    </source>
</evidence>
<dbReference type="InterPro" id="IPR020103">
    <property type="entry name" value="PsdUridine_synth_cat_dom_sf"/>
</dbReference>
<dbReference type="InterPro" id="IPR050188">
    <property type="entry name" value="RluA_PseudoU_synthase"/>
</dbReference>
<feature type="region of interest" description="Disordered" evidence="2">
    <location>
        <begin position="257"/>
        <end position="281"/>
    </location>
</feature>
<dbReference type="AlphaFoldDB" id="A0A812JC25"/>
<name>A0A812JC25_9DINO</name>
<comment type="caution">
    <text evidence="4">The sequence shown here is derived from an EMBL/GenBank/DDBJ whole genome shotgun (WGS) entry which is preliminary data.</text>
</comment>
<protein>
    <recommendedName>
        <fullName evidence="3">Pseudouridine synthase RsuA/RluA-like domain-containing protein</fullName>
    </recommendedName>
</protein>
<comment type="similarity">
    <text evidence="1">Belongs to the pseudouridine synthase RluA family.</text>
</comment>
<dbReference type="PANTHER" id="PTHR21600">
    <property type="entry name" value="MITOCHONDRIAL RNA PSEUDOURIDINE SYNTHASE"/>
    <property type="match status" value="1"/>
</dbReference>
<proteinExistence type="inferred from homology"/>